<feature type="transmembrane region" description="Helical" evidence="3">
    <location>
        <begin position="89"/>
        <end position="107"/>
    </location>
</feature>
<dbReference type="InterPro" id="IPR020846">
    <property type="entry name" value="MFS_dom"/>
</dbReference>
<dbReference type="InterPro" id="IPR036259">
    <property type="entry name" value="MFS_trans_sf"/>
</dbReference>
<protein>
    <submittedName>
        <fullName evidence="5">Related to MFS monocarboxylate transporter</fullName>
    </submittedName>
</protein>
<evidence type="ECO:0000313" key="5">
    <source>
        <dbReference type="EMBL" id="SPO07264.1"/>
    </source>
</evidence>
<evidence type="ECO:0000256" key="2">
    <source>
        <dbReference type="ARBA" id="ARBA00006727"/>
    </source>
</evidence>
<dbReference type="GO" id="GO:0016020">
    <property type="term" value="C:membrane"/>
    <property type="evidence" value="ECO:0007669"/>
    <property type="project" value="UniProtKB-SubCell"/>
</dbReference>
<dbReference type="Pfam" id="PF07690">
    <property type="entry name" value="MFS_1"/>
    <property type="match status" value="1"/>
</dbReference>
<comment type="similarity">
    <text evidence="2">Belongs to the major facilitator superfamily. Monocarboxylate porter (TC 2.A.1.13) family.</text>
</comment>
<feature type="transmembrane region" description="Helical" evidence="3">
    <location>
        <begin position="177"/>
        <end position="198"/>
    </location>
</feature>
<dbReference type="Proteomes" id="UP001187682">
    <property type="component" value="Unassembled WGS sequence"/>
</dbReference>
<feature type="transmembrane region" description="Helical" evidence="3">
    <location>
        <begin position="326"/>
        <end position="347"/>
    </location>
</feature>
<organism evidence="5 6">
    <name type="scientific">Cephalotrichum gorgonifer</name>
    <dbReference type="NCBI Taxonomy" id="2041049"/>
    <lineage>
        <taxon>Eukaryota</taxon>
        <taxon>Fungi</taxon>
        <taxon>Dikarya</taxon>
        <taxon>Ascomycota</taxon>
        <taxon>Pezizomycotina</taxon>
        <taxon>Sordariomycetes</taxon>
        <taxon>Hypocreomycetidae</taxon>
        <taxon>Microascales</taxon>
        <taxon>Microascaceae</taxon>
        <taxon>Cephalotrichum</taxon>
    </lineage>
</organism>
<evidence type="ECO:0000313" key="6">
    <source>
        <dbReference type="Proteomes" id="UP001187682"/>
    </source>
</evidence>
<dbReference type="SUPFAM" id="SSF103473">
    <property type="entry name" value="MFS general substrate transporter"/>
    <property type="match status" value="1"/>
</dbReference>
<comment type="subcellular location">
    <subcellularLocation>
        <location evidence="1">Membrane</location>
        <topology evidence="1">Multi-pass membrane protein</topology>
    </subcellularLocation>
</comment>
<accession>A0AAE8N828</accession>
<feature type="transmembrane region" description="Helical" evidence="3">
    <location>
        <begin position="146"/>
        <end position="165"/>
    </location>
</feature>
<dbReference type="Gene3D" id="1.20.1250.20">
    <property type="entry name" value="MFS general substrate transporter like domains"/>
    <property type="match status" value="1"/>
</dbReference>
<dbReference type="PANTHER" id="PTHR11360">
    <property type="entry name" value="MONOCARBOXYLATE TRANSPORTER"/>
    <property type="match status" value="1"/>
</dbReference>
<keyword evidence="6" id="KW-1185">Reference proteome</keyword>
<feature type="transmembrane region" description="Helical" evidence="3">
    <location>
        <begin position="58"/>
        <end position="77"/>
    </location>
</feature>
<sequence>MQQPRLGQSPPLDGGWTAWLQVSAAFALYWHSLGLLNGFGAFQTFYERSLLTDQSSSAISWIGSTQACFLMAGGVVFGPLYDLGYGRSMIAAGTVLVSLGFMMTSVGTEYYQVLLSQGFCLGIGTSCLYIPAITLLPAYFTTRRALAMGIATVGSSLGATVYPVVFESLEPRIGFGWTTRIMGFIALVMCSYATAVAWPPVVTNRATESREKLRLSSPKAIVEVAGLLDRRYITQSVAIFFSNVSFFVPLYYIQTYSQSHGMRDQELAKYLLVILNISAIPGRIIPSYAADVCGVLSVYIAVCALTATTCFYWISVVNRAGNVAFAVLYGFFSGSVITLAPVVLASITDNPGILGTRLGFVALLKGVGSLVGPPTAGAILGTANSYLGVQLFTALAFTLTTTFAGQLQIVIARRRRRMEESEASQGPQPQSGP</sequence>
<feature type="domain" description="Major facilitator superfamily (MFS) profile" evidence="4">
    <location>
        <begin position="18"/>
        <end position="408"/>
    </location>
</feature>
<feature type="transmembrane region" description="Helical" evidence="3">
    <location>
        <begin position="232"/>
        <end position="253"/>
    </location>
</feature>
<reference evidence="5" key="1">
    <citation type="submission" date="2018-03" db="EMBL/GenBank/DDBJ databases">
        <authorList>
            <person name="Guldener U."/>
        </authorList>
    </citation>
    <scope>NUCLEOTIDE SEQUENCE</scope>
</reference>
<dbReference type="GO" id="GO:0022857">
    <property type="term" value="F:transmembrane transporter activity"/>
    <property type="evidence" value="ECO:0007669"/>
    <property type="project" value="InterPro"/>
</dbReference>
<evidence type="ECO:0000256" key="1">
    <source>
        <dbReference type="ARBA" id="ARBA00004141"/>
    </source>
</evidence>
<dbReference type="PANTHER" id="PTHR11360:SF234">
    <property type="entry name" value="MFS-TYPE TRANSPORTER DBAD-RELATED"/>
    <property type="match status" value="1"/>
</dbReference>
<keyword evidence="3" id="KW-0472">Membrane</keyword>
<feature type="transmembrane region" description="Helical" evidence="3">
    <location>
        <begin position="292"/>
        <end position="314"/>
    </location>
</feature>
<feature type="transmembrane region" description="Helical" evidence="3">
    <location>
        <begin position="20"/>
        <end position="46"/>
    </location>
</feature>
<evidence type="ECO:0000259" key="4">
    <source>
        <dbReference type="PROSITE" id="PS50850"/>
    </source>
</evidence>
<feature type="transmembrane region" description="Helical" evidence="3">
    <location>
        <begin position="386"/>
        <end position="411"/>
    </location>
</feature>
<gene>
    <name evidence="5" type="ORF">DNG_09958</name>
</gene>
<keyword evidence="3" id="KW-1133">Transmembrane helix</keyword>
<comment type="caution">
    <text evidence="5">The sequence shown here is derived from an EMBL/GenBank/DDBJ whole genome shotgun (WGS) entry which is preliminary data.</text>
</comment>
<dbReference type="AlphaFoldDB" id="A0AAE8N828"/>
<dbReference type="EMBL" id="ONZQ02000019">
    <property type="protein sequence ID" value="SPO07264.1"/>
    <property type="molecule type" value="Genomic_DNA"/>
</dbReference>
<dbReference type="InterPro" id="IPR011701">
    <property type="entry name" value="MFS"/>
</dbReference>
<name>A0AAE8N828_9PEZI</name>
<feature type="transmembrane region" description="Helical" evidence="3">
    <location>
        <begin position="119"/>
        <end position="140"/>
    </location>
</feature>
<keyword evidence="3" id="KW-0812">Transmembrane</keyword>
<evidence type="ECO:0000256" key="3">
    <source>
        <dbReference type="SAM" id="Phobius"/>
    </source>
</evidence>
<dbReference type="PROSITE" id="PS50850">
    <property type="entry name" value="MFS"/>
    <property type="match status" value="1"/>
</dbReference>
<proteinExistence type="inferred from homology"/>
<dbReference type="InterPro" id="IPR050327">
    <property type="entry name" value="Proton-linked_MCT"/>
</dbReference>